<gene>
    <name evidence="1" type="primary">AVEN_271045_1</name>
    <name evidence="1" type="ORF">CDAR_443861</name>
</gene>
<protein>
    <submittedName>
        <fullName evidence="1">Uncharacterized protein</fullName>
    </submittedName>
</protein>
<sequence length="134" mass="15497">MGYQQESSPEEEHYYLCYTYAFCMSDGAEYSKVLECSNLAEPQDQTSLLNYIKKGNYYFFENTNWEDIIAEYCEIDPSKRSQVFDKSLKGAINYYMDKCASPTGQQECARWGNVLDCLAPYLDQLDAEGKCKIE</sequence>
<accession>A0AAV4XBE8</accession>
<dbReference type="AlphaFoldDB" id="A0AAV4XBE8"/>
<dbReference type="Proteomes" id="UP001054837">
    <property type="component" value="Unassembled WGS sequence"/>
</dbReference>
<proteinExistence type="predicted"/>
<organism evidence="1 2">
    <name type="scientific">Caerostris darwini</name>
    <dbReference type="NCBI Taxonomy" id="1538125"/>
    <lineage>
        <taxon>Eukaryota</taxon>
        <taxon>Metazoa</taxon>
        <taxon>Ecdysozoa</taxon>
        <taxon>Arthropoda</taxon>
        <taxon>Chelicerata</taxon>
        <taxon>Arachnida</taxon>
        <taxon>Araneae</taxon>
        <taxon>Araneomorphae</taxon>
        <taxon>Entelegynae</taxon>
        <taxon>Araneoidea</taxon>
        <taxon>Araneidae</taxon>
        <taxon>Caerostris</taxon>
    </lineage>
</organism>
<evidence type="ECO:0000313" key="1">
    <source>
        <dbReference type="EMBL" id="GIY91114.1"/>
    </source>
</evidence>
<reference evidence="1 2" key="1">
    <citation type="submission" date="2021-06" db="EMBL/GenBank/DDBJ databases">
        <title>Caerostris darwini draft genome.</title>
        <authorList>
            <person name="Kono N."/>
            <person name="Arakawa K."/>
        </authorList>
    </citation>
    <scope>NUCLEOTIDE SEQUENCE [LARGE SCALE GENOMIC DNA]</scope>
</reference>
<keyword evidence="2" id="KW-1185">Reference proteome</keyword>
<name>A0AAV4XBE8_9ARAC</name>
<dbReference type="EMBL" id="BPLQ01015729">
    <property type="protein sequence ID" value="GIY91114.1"/>
    <property type="molecule type" value="Genomic_DNA"/>
</dbReference>
<evidence type="ECO:0000313" key="2">
    <source>
        <dbReference type="Proteomes" id="UP001054837"/>
    </source>
</evidence>
<comment type="caution">
    <text evidence="1">The sequence shown here is derived from an EMBL/GenBank/DDBJ whole genome shotgun (WGS) entry which is preliminary data.</text>
</comment>